<dbReference type="GO" id="GO:0005615">
    <property type="term" value="C:extracellular space"/>
    <property type="evidence" value="ECO:0007669"/>
    <property type="project" value="TreeGrafter"/>
</dbReference>
<dbReference type="Pfam" id="PF01395">
    <property type="entry name" value="PBP_GOBP"/>
    <property type="match status" value="1"/>
</dbReference>
<dbReference type="Proteomes" id="UP000494106">
    <property type="component" value="Unassembled WGS sequence"/>
</dbReference>
<evidence type="ECO:0008006" key="4">
    <source>
        <dbReference type="Google" id="ProtNLM"/>
    </source>
</evidence>
<dbReference type="InterPro" id="IPR036728">
    <property type="entry name" value="PBP_GOBP_sf"/>
</dbReference>
<name>A0A8S1AHI9_ARCPL</name>
<evidence type="ECO:0000313" key="3">
    <source>
        <dbReference type="Proteomes" id="UP000494106"/>
    </source>
</evidence>
<dbReference type="InterPro" id="IPR006170">
    <property type="entry name" value="PBP/GOBP"/>
</dbReference>
<evidence type="ECO:0000313" key="2">
    <source>
        <dbReference type="EMBL" id="CAB3244381.1"/>
    </source>
</evidence>
<dbReference type="SUPFAM" id="SSF47565">
    <property type="entry name" value="Insect pheromone/odorant-binding proteins"/>
    <property type="match status" value="1"/>
</dbReference>
<comment type="caution">
    <text evidence="2">The sequence shown here is derived from an EMBL/GenBank/DDBJ whole genome shotgun (WGS) entry which is preliminary data.</text>
</comment>
<dbReference type="Gene3D" id="1.10.238.20">
    <property type="entry name" value="Pheromone/general odorant binding protein domain"/>
    <property type="match status" value="2"/>
</dbReference>
<organism evidence="2 3">
    <name type="scientific">Arctia plantaginis</name>
    <name type="common">Wood tiger moth</name>
    <name type="synonym">Phalaena plantaginis</name>
    <dbReference type="NCBI Taxonomy" id="874455"/>
    <lineage>
        <taxon>Eukaryota</taxon>
        <taxon>Metazoa</taxon>
        <taxon>Ecdysozoa</taxon>
        <taxon>Arthropoda</taxon>
        <taxon>Hexapoda</taxon>
        <taxon>Insecta</taxon>
        <taxon>Pterygota</taxon>
        <taxon>Neoptera</taxon>
        <taxon>Endopterygota</taxon>
        <taxon>Lepidoptera</taxon>
        <taxon>Glossata</taxon>
        <taxon>Ditrysia</taxon>
        <taxon>Noctuoidea</taxon>
        <taxon>Erebidae</taxon>
        <taxon>Arctiinae</taxon>
        <taxon>Arctia</taxon>
    </lineage>
</organism>
<dbReference type="CDD" id="cd23992">
    <property type="entry name" value="PBP_GOBP"/>
    <property type="match status" value="1"/>
</dbReference>
<dbReference type="PANTHER" id="PTHR11857">
    <property type="entry name" value="ODORANT BINDING PROTEIN-RELATED"/>
    <property type="match status" value="1"/>
</dbReference>
<sequence>MDENGMLSPQEAQNKAALLLKENYSQLNNDEDLIRICSAVNKVVTDDDPEDCDRAKLIYECLIENGPKAISLTEQTIIRTKLFAVALECIQSNPLTFTQIKSFKNNIVPDQRNAKCFTACLYKKIGLMDDMGMLSPASARKQAEIVFKEDEETLKNVDRIMQHCLYVNEQYKDDSKGCDRAKEAFSCLTKSGPKVS</sequence>
<reference evidence="2 3" key="1">
    <citation type="submission" date="2020-04" db="EMBL/GenBank/DDBJ databases">
        <authorList>
            <person name="Wallbank WR R."/>
            <person name="Pardo Diaz C."/>
            <person name="Kozak K."/>
            <person name="Martin S."/>
            <person name="Jiggins C."/>
            <person name="Moest M."/>
            <person name="Warren A I."/>
            <person name="Byers J.R.P. K."/>
            <person name="Montejo-Kovacevich G."/>
            <person name="Yen C E."/>
        </authorList>
    </citation>
    <scope>NUCLEOTIDE SEQUENCE [LARGE SCALE GENOMIC DNA]</scope>
</reference>
<dbReference type="GO" id="GO:0005549">
    <property type="term" value="F:odorant binding"/>
    <property type="evidence" value="ECO:0007669"/>
    <property type="project" value="InterPro"/>
</dbReference>
<protein>
    <recommendedName>
        <fullName evidence="4">Odorant-binding protein</fullName>
    </recommendedName>
</protein>
<dbReference type="AlphaFoldDB" id="A0A8S1AHI9"/>
<accession>A0A8S1AHI9</accession>
<dbReference type="EMBL" id="CADEBC010000521">
    <property type="protein sequence ID" value="CAB3244381.1"/>
    <property type="molecule type" value="Genomic_DNA"/>
</dbReference>
<evidence type="ECO:0000256" key="1">
    <source>
        <dbReference type="ARBA" id="ARBA00022729"/>
    </source>
</evidence>
<keyword evidence="3" id="KW-1185">Reference proteome</keyword>
<dbReference type="SMART" id="SM00708">
    <property type="entry name" value="PhBP"/>
    <property type="match status" value="1"/>
</dbReference>
<gene>
    <name evidence="2" type="ORF">APLA_LOCUS9913</name>
</gene>
<keyword evidence="1" id="KW-0732">Signal</keyword>
<dbReference type="GO" id="GO:0007608">
    <property type="term" value="P:sensory perception of smell"/>
    <property type="evidence" value="ECO:0007669"/>
    <property type="project" value="TreeGrafter"/>
</dbReference>
<dbReference type="OrthoDB" id="8014875at2759"/>
<proteinExistence type="predicted"/>